<dbReference type="InterPro" id="IPR050715">
    <property type="entry name" value="LRR-SigEffector_domain"/>
</dbReference>
<dbReference type="SUPFAM" id="SSF52058">
    <property type="entry name" value="L domain-like"/>
    <property type="match status" value="1"/>
</dbReference>
<keyword evidence="2" id="KW-0677">Repeat</keyword>
<dbReference type="PANTHER" id="PTHR45752">
    <property type="entry name" value="LEUCINE-RICH REPEAT-CONTAINING"/>
    <property type="match status" value="1"/>
</dbReference>
<sequence length="300" mass="35077">GYYVWLSLLINNPSLDTIKIKELDLTNGYLKKLPINFSKLQNLQKLNLQLNKLEKFPDEVLKLKNLTHLHLGWNKIKIIPDKIYQLQNIQSLMLGNNLILEISKNLGNLKNLQHLDIGSNYLDEFPSCIFRLMNLLNINFINYNDSEYFHEEQISNSILNNNPNVHIIQPVHCISCGDDSGDYREEDTIERHDGFFCESHDEQWENPFYYCDCCYAYVAPRGYVSKDGNNSDMHDGYDSTRWFIDAFVDSPFTIIKDKNDTLEARQICELCRCNIPDGDMASYDEAEEFAEENLIEYWDN</sequence>
<name>A0A382RNH7_9ZZZZ</name>
<dbReference type="Gene3D" id="3.80.10.10">
    <property type="entry name" value="Ribonuclease Inhibitor"/>
    <property type="match status" value="1"/>
</dbReference>
<protein>
    <submittedName>
        <fullName evidence="3">Uncharacterized protein</fullName>
    </submittedName>
</protein>
<dbReference type="EMBL" id="UINC01122795">
    <property type="protein sequence ID" value="SVC98822.1"/>
    <property type="molecule type" value="Genomic_DNA"/>
</dbReference>
<proteinExistence type="predicted"/>
<gene>
    <name evidence="3" type="ORF">METZ01_LOCUS351676</name>
</gene>
<accession>A0A382RNH7</accession>
<dbReference type="PROSITE" id="PS51450">
    <property type="entry name" value="LRR"/>
    <property type="match status" value="2"/>
</dbReference>
<dbReference type="AlphaFoldDB" id="A0A382RNH7"/>
<reference evidence="3" key="1">
    <citation type="submission" date="2018-05" db="EMBL/GenBank/DDBJ databases">
        <authorList>
            <person name="Lanie J.A."/>
            <person name="Ng W.-L."/>
            <person name="Kazmierczak K.M."/>
            <person name="Andrzejewski T.M."/>
            <person name="Davidsen T.M."/>
            <person name="Wayne K.J."/>
            <person name="Tettelin H."/>
            <person name="Glass J.I."/>
            <person name="Rusch D."/>
            <person name="Podicherti R."/>
            <person name="Tsui H.-C.T."/>
            <person name="Winkler M.E."/>
        </authorList>
    </citation>
    <scope>NUCLEOTIDE SEQUENCE</scope>
</reference>
<evidence type="ECO:0000256" key="2">
    <source>
        <dbReference type="ARBA" id="ARBA00022737"/>
    </source>
</evidence>
<dbReference type="InterPro" id="IPR003591">
    <property type="entry name" value="Leu-rich_rpt_typical-subtyp"/>
</dbReference>
<dbReference type="InterPro" id="IPR001611">
    <property type="entry name" value="Leu-rich_rpt"/>
</dbReference>
<evidence type="ECO:0000313" key="3">
    <source>
        <dbReference type="EMBL" id="SVC98822.1"/>
    </source>
</evidence>
<keyword evidence="1" id="KW-0433">Leucine-rich repeat</keyword>
<dbReference type="InterPro" id="IPR032675">
    <property type="entry name" value="LRR_dom_sf"/>
</dbReference>
<evidence type="ECO:0000256" key="1">
    <source>
        <dbReference type="ARBA" id="ARBA00022614"/>
    </source>
</evidence>
<dbReference type="Pfam" id="PF13855">
    <property type="entry name" value="LRR_8"/>
    <property type="match status" value="1"/>
</dbReference>
<dbReference type="SMART" id="SM00369">
    <property type="entry name" value="LRR_TYP"/>
    <property type="match status" value="3"/>
</dbReference>
<organism evidence="3">
    <name type="scientific">marine metagenome</name>
    <dbReference type="NCBI Taxonomy" id="408172"/>
    <lineage>
        <taxon>unclassified sequences</taxon>
        <taxon>metagenomes</taxon>
        <taxon>ecological metagenomes</taxon>
    </lineage>
</organism>
<dbReference type="PANTHER" id="PTHR45752:SF187">
    <property type="entry name" value="LEUCINE-RICH REPEAT AND IQ DOMAIN-CONTAINING PROTEIN 4"/>
    <property type="match status" value="1"/>
</dbReference>
<feature type="non-terminal residue" evidence="3">
    <location>
        <position position="1"/>
    </location>
</feature>